<dbReference type="GO" id="GO:0046872">
    <property type="term" value="F:metal ion binding"/>
    <property type="evidence" value="ECO:0007669"/>
    <property type="project" value="UniProtKB-KW"/>
</dbReference>
<comment type="catalytic activity">
    <reaction evidence="9">
        <text>DNA(n) + a 2'-deoxyribonucleoside 5'-triphosphate = DNA(n+1) + diphosphate</text>
        <dbReference type="Rhea" id="RHEA:22508"/>
        <dbReference type="Rhea" id="RHEA-COMP:17339"/>
        <dbReference type="Rhea" id="RHEA-COMP:17340"/>
        <dbReference type="ChEBI" id="CHEBI:33019"/>
        <dbReference type="ChEBI" id="CHEBI:61560"/>
        <dbReference type="ChEBI" id="CHEBI:173112"/>
        <dbReference type="EC" id="2.7.7.49"/>
    </reaction>
</comment>
<feature type="domain" description="Reverse transcriptase" evidence="10">
    <location>
        <begin position="23"/>
        <end position="195"/>
    </location>
</feature>
<dbReference type="PRINTS" id="PR00866">
    <property type="entry name" value="RNADNAPOLMS"/>
</dbReference>
<keyword evidence="3" id="KW-0548">Nucleotidyltransferase</keyword>
<dbReference type="EMBL" id="DMAN01000140">
    <property type="protein sequence ID" value="HAE26796.1"/>
    <property type="molecule type" value="Genomic_DNA"/>
</dbReference>
<dbReference type="Pfam" id="PF00078">
    <property type="entry name" value="RVT_1"/>
    <property type="match status" value="1"/>
</dbReference>
<evidence type="ECO:0000259" key="10">
    <source>
        <dbReference type="PROSITE" id="PS50878"/>
    </source>
</evidence>
<protein>
    <recommendedName>
        <fullName evidence="1">RNA-directed DNA polymerase</fullName>
        <ecNumber evidence="1">2.7.7.49</ecNumber>
    </recommendedName>
</protein>
<keyword evidence="5" id="KW-0460">Magnesium</keyword>
<evidence type="ECO:0000313" key="12">
    <source>
        <dbReference type="Proteomes" id="UP000259610"/>
    </source>
</evidence>
<evidence type="ECO:0000256" key="1">
    <source>
        <dbReference type="ARBA" id="ARBA00012493"/>
    </source>
</evidence>
<dbReference type="GO" id="GO:0051607">
    <property type="term" value="P:defense response to virus"/>
    <property type="evidence" value="ECO:0007669"/>
    <property type="project" value="UniProtKB-KW"/>
</dbReference>
<evidence type="ECO:0000256" key="9">
    <source>
        <dbReference type="ARBA" id="ARBA00048173"/>
    </source>
</evidence>
<dbReference type="InterPro" id="IPR043502">
    <property type="entry name" value="DNA/RNA_pol_sf"/>
</dbReference>
<evidence type="ECO:0000256" key="6">
    <source>
        <dbReference type="ARBA" id="ARBA00022918"/>
    </source>
</evidence>
<reference evidence="11 12" key="1">
    <citation type="journal article" date="2018" name="Nat. Biotechnol.">
        <title>A standardized bacterial taxonomy based on genome phylogeny substantially revises the tree of life.</title>
        <authorList>
            <person name="Parks D.H."/>
            <person name="Chuvochina M."/>
            <person name="Waite D.W."/>
            <person name="Rinke C."/>
            <person name="Skarshewski A."/>
            <person name="Chaumeil P.A."/>
            <person name="Hugenholtz P."/>
        </authorList>
    </citation>
    <scope>NUCLEOTIDE SEQUENCE [LARGE SCALE GENOMIC DNA]</scope>
    <source>
        <strain evidence="11">UBA8733</strain>
    </source>
</reference>
<dbReference type="GO" id="GO:0003723">
    <property type="term" value="F:RNA binding"/>
    <property type="evidence" value="ECO:0007669"/>
    <property type="project" value="InterPro"/>
</dbReference>
<dbReference type="Proteomes" id="UP000259610">
    <property type="component" value="Unassembled WGS sequence"/>
</dbReference>
<dbReference type="EC" id="2.7.7.49" evidence="1"/>
<dbReference type="GO" id="GO:0003964">
    <property type="term" value="F:RNA-directed DNA polymerase activity"/>
    <property type="evidence" value="ECO:0007669"/>
    <property type="project" value="UniProtKB-KW"/>
</dbReference>
<dbReference type="PANTHER" id="PTHR34047">
    <property type="entry name" value="NUCLEAR INTRON MATURASE 1, MITOCHONDRIAL-RELATED"/>
    <property type="match status" value="1"/>
</dbReference>
<gene>
    <name evidence="11" type="ORF">DCG58_06535</name>
</gene>
<evidence type="ECO:0000256" key="3">
    <source>
        <dbReference type="ARBA" id="ARBA00022695"/>
    </source>
</evidence>
<dbReference type="AlphaFoldDB" id="A0A3B9GX72"/>
<evidence type="ECO:0000256" key="2">
    <source>
        <dbReference type="ARBA" id="ARBA00022679"/>
    </source>
</evidence>
<dbReference type="PROSITE" id="PS50878">
    <property type="entry name" value="RT_POL"/>
    <property type="match status" value="1"/>
</dbReference>
<keyword evidence="4" id="KW-0479">Metal-binding</keyword>
<evidence type="ECO:0000256" key="7">
    <source>
        <dbReference type="ARBA" id="ARBA00023118"/>
    </source>
</evidence>
<comment type="caution">
    <text evidence="11">The sequence shown here is derived from an EMBL/GenBank/DDBJ whole genome shotgun (WGS) entry which is preliminary data.</text>
</comment>
<dbReference type="InterPro" id="IPR051083">
    <property type="entry name" value="GrpII_Intron_Splice-Mob/Def"/>
</dbReference>
<accession>A0A3B9GX72</accession>
<evidence type="ECO:0000256" key="5">
    <source>
        <dbReference type="ARBA" id="ARBA00022842"/>
    </source>
</evidence>
<evidence type="ECO:0000256" key="8">
    <source>
        <dbReference type="ARBA" id="ARBA00034120"/>
    </source>
</evidence>
<organism evidence="11 12">
    <name type="scientific">Hyphomonas adhaerens</name>
    <dbReference type="NCBI Taxonomy" id="81029"/>
    <lineage>
        <taxon>Bacteria</taxon>
        <taxon>Pseudomonadati</taxon>
        <taxon>Pseudomonadota</taxon>
        <taxon>Alphaproteobacteria</taxon>
        <taxon>Hyphomonadales</taxon>
        <taxon>Hyphomonadaceae</taxon>
        <taxon>Hyphomonas</taxon>
    </lineage>
</organism>
<sequence length="195" mass="22073">MATLVSPHLASANALYSYLKIGPGERKFLQSRVGARYTITKIPKRTGGFRQLLVPEDRLKYHQRLILELLYPLFVRRKPVHGFARGYDAISNANEHQGRPYLLNIDLEDFFPSINRARVLGVLRKLGLPLDTAQAIATLCVLPNELPQGAPTSPLISNMICFGMDAELMRFAANNHMRYTRYADDITFSSYKVPH</sequence>
<dbReference type="InterPro" id="IPR000477">
    <property type="entry name" value="RT_dom"/>
</dbReference>
<name>A0A3B9GX72_9PROT</name>
<evidence type="ECO:0000313" key="11">
    <source>
        <dbReference type="EMBL" id="HAE26796.1"/>
    </source>
</evidence>
<proteinExistence type="inferred from homology"/>
<keyword evidence="2" id="KW-0808">Transferase</keyword>
<dbReference type="RefSeq" id="WP_272987805.1">
    <property type="nucleotide sequence ID" value="NZ_CAJWRG010000041.1"/>
</dbReference>
<comment type="similarity">
    <text evidence="8">Belongs to the bacterial reverse transcriptase family.</text>
</comment>
<dbReference type="SUPFAM" id="SSF56672">
    <property type="entry name" value="DNA/RNA polymerases"/>
    <property type="match status" value="1"/>
</dbReference>
<dbReference type="CDD" id="cd03487">
    <property type="entry name" value="RT_Bac_retron_II"/>
    <property type="match status" value="1"/>
</dbReference>
<keyword evidence="7" id="KW-0051">Antiviral defense</keyword>
<dbReference type="InterPro" id="IPR000123">
    <property type="entry name" value="Reverse_transcriptase_msDNA"/>
</dbReference>
<keyword evidence="6" id="KW-0695">RNA-directed DNA polymerase</keyword>
<dbReference type="PANTHER" id="PTHR34047:SF7">
    <property type="entry name" value="RNA-DIRECTED DNA POLYMERASE"/>
    <property type="match status" value="1"/>
</dbReference>
<evidence type="ECO:0000256" key="4">
    <source>
        <dbReference type="ARBA" id="ARBA00022723"/>
    </source>
</evidence>